<evidence type="ECO:0000313" key="13">
    <source>
        <dbReference type="Ensembl" id="ENSSOCP00000016440.1"/>
    </source>
</evidence>
<comment type="subcellular location">
    <subcellularLocation>
        <location evidence="2">Cytoplasm</location>
    </subcellularLocation>
    <subcellularLocation>
        <location evidence="1">Nucleus</location>
    </subcellularLocation>
</comment>
<reference evidence="13" key="2">
    <citation type="submission" date="2025-09" db="UniProtKB">
        <authorList>
            <consortium name="Ensembl"/>
        </authorList>
    </citation>
    <scope>IDENTIFICATION</scope>
</reference>
<dbReference type="GO" id="GO:0005634">
    <property type="term" value="C:nucleus"/>
    <property type="evidence" value="ECO:0007669"/>
    <property type="project" value="UniProtKB-SubCell"/>
</dbReference>
<dbReference type="GO" id="GO:0033209">
    <property type="term" value="P:tumor necrosis factor-mediated signaling pathway"/>
    <property type="evidence" value="ECO:0007669"/>
    <property type="project" value="TreeGrafter"/>
</dbReference>
<keyword evidence="5" id="KW-0597">Phosphoprotein</keyword>
<evidence type="ECO:0000256" key="7">
    <source>
        <dbReference type="ARBA" id="ARBA00022741"/>
    </source>
</evidence>
<dbReference type="InterPro" id="IPR000719">
    <property type="entry name" value="Prot_kinase_dom"/>
</dbReference>
<dbReference type="GO" id="GO:0008385">
    <property type="term" value="C:IkappaB kinase complex"/>
    <property type="evidence" value="ECO:0007669"/>
    <property type="project" value="TreeGrafter"/>
</dbReference>
<keyword evidence="10" id="KW-0539">Nucleus</keyword>
<dbReference type="InterPro" id="IPR051180">
    <property type="entry name" value="IKK"/>
</dbReference>
<dbReference type="PROSITE" id="PS50011">
    <property type="entry name" value="PROTEIN_KINASE_DOM"/>
    <property type="match status" value="1"/>
</dbReference>
<proteinExistence type="predicted"/>
<dbReference type="Gene3D" id="3.10.20.90">
    <property type="entry name" value="Phosphatidylinositol 3-kinase Catalytic Subunit, Chain A, domain 1"/>
    <property type="match status" value="1"/>
</dbReference>
<dbReference type="InterPro" id="IPR022007">
    <property type="entry name" value="IKKbetaNEMObind"/>
</dbReference>
<dbReference type="InterPro" id="IPR046375">
    <property type="entry name" value="IKBKB_SDD_sf"/>
</dbReference>
<dbReference type="Gene3D" id="6.10.250.2110">
    <property type="match status" value="1"/>
</dbReference>
<dbReference type="AlphaFoldDB" id="A0A8D0FFR8"/>
<evidence type="ECO:0000256" key="6">
    <source>
        <dbReference type="ARBA" id="ARBA00022679"/>
    </source>
</evidence>
<keyword evidence="9" id="KW-0067">ATP-binding</keyword>
<dbReference type="Pfam" id="PF12179">
    <property type="entry name" value="IKKbetaNEMObind"/>
    <property type="match status" value="1"/>
</dbReference>
<evidence type="ECO:0000256" key="11">
    <source>
        <dbReference type="SAM" id="Coils"/>
    </source>
</evidence>
<dbReference type="InterPro" id="IPR041185">
    <property type="entry name" value="IKBKB_SDD"/>
</dbReference>
<dbReference type="GO" id="GO:0008384">
    <property type="term" value="F:IkappaB kinase activity"/>
    <property type="evidence" value="ECO:0007669"/>
    <property type="project" value="InterPro"/>
</dbReference>
<keyword evidence="14" id="KW-1185">Reference proteome</keyword>
<dbReference type="SMART" id="SM01239">
    <property type="entry name" value="IKKbetaNEMObind"/>
    <property type="match status" value="1"/>
</dbReference>
<name>A0A8D0FFR8_STROC</name>
<keyword evidence="4" id="KW-0723">Serine/threonine-protein kinase</keyword>
<evidence type="ECO:0000256" key="4">
    <source>
        <dbReference type="ARBA" id="ARBA00022527"/>
    </source>
</evidence>
<keyword evidence="7" id="KW-0547">Nucleotide-binding</keyword>
<dbReference type="InterPro" id="IPR011009">
    <property type="entry name" value="Kinase-like_dom_sf"/>
</dbReference>
<feature type="coiled-coil region" evidence="11">
    <location>
        <begin position="455"/>
        <end position="505"/>
    </location>
</feature>
<dbReference type="GO" id="GO:0005524">
    <property type="term" value="F:ATP binding"/>
    <property type="evidence" value="ECO:0007669"/>
    <property type="project" value="UniProtKB-KW"/>
</dbReference>
<dbReference type="PANTHER" id="PTHR22969">
    <property type="entry name" value="IKB KINASE"/>
    <property type="match status" value="1"/>
</dbReference>
<dbReference type="Ensembl" id="ENSSOCT00000016861.1">
    <property type="protein sequence ID" value="ENSSOCP00000016440.1"/>
    <property type="gene ID" value="ENSSOCG00000012308.1"/>
</dbReference>
<dbReference type="SUPFAM" id="SSF56112">
    <property type="entry name" value="Protein kinase-like (PK-like)"/>
    <property type="match status" value="1"/>
</dbReference>
<organism evidence="13 14">
    <name type="scientific">Strix occidentalis caurina</name>
    <name type="common">northern spotted owl</name>
    <dbReference type="NCBI Taxonomy" id="311401"/>
    <lineage>
        <taxon>Eukaryota</taxon>
        <taxon>Metazoa</taxon>
        <taxon>Chordata</taxon>
        <taxon>Craniata</taxon>
        <taxon>Vertebrata</taxon>
        <taxon>Euteleostomi</taxon>
        <taxon>Archelosauria</taxon>
        <taxon>Archosauria</taxon>
        <taxon>Dinosauria</taxon>
        <taxon>Saurischia</taxon>
        <taxon>Theropoda</taxon>
        <taxon>Coelurosauria</taxon>
        <taxon>Aves</taxon>
        <taxon>Neognathae</taxon>
        <taxon>Neoaves</taxon>
        <taxon>Telluraves</taxon>
        <taxon>Strigiformes</taxon>
        <taxon>Strigidae</taxon>
        <taxon>Strix</taxon>
    </lineage>
</organism>
<evidence type="ECO:0000256" key="8">
    <source>
        <dbReference type="ARBA" id="ARBA00022777"/>
    </source>
</evidence>
<evidence type="ECO:0000256" key="5">
    <source>
        <dbReference type="ARBA" id="ARBA00022553"/>
    </source>
</evidence>
<keyword evidence="11" id="KW-0175">Coiled coil</keyword>
<dbReference type="Pfam" id="PF18397">
    <property type="entry name" value="IKBKB_SDD"/>
    <property type="match status" value="1"/>
</dbReference>
<dbReference type="Gene3D" id="1.20.1270.250">
    <property type="match status" value="1"/>
</dbReference>
<protein>
    <submittedName>
        <fullName evidence="13">Inhibitor of nuclear factor kappa B kinase subunit beta</fullName>
    </submittedName>
</protein>
<evidence type="ECO:0000259" key="12">
    <source>
        <dbReference type="PROSITE" id="PS50011"/>
    </source>
</evidence>
<dbReference type="Gene3D" id="1.10.510.10">
    <property type="entry name" value="Transferase(Phosphotransferase) domain 1"/>
    <property type="match status" value="2"/>
</dbReference>
<reference evidence="13" key="1">
    <citation type="submission" date="2025-08" db="UniProtKB">
        <authorList>
            <consortium name="Ensembl"/>
        </authorList>
    </citation>
    <scope>IDENTIFICATION</scope>
</reference>
<evidence type="ECO:0000256" key="10">
    <source>
        <dbReference type="ARBA" id="ARBA00023242"/>
    </source>
</evidence>
<dbReference type="Pfam" id="PF00069">
    <property type="entry name" value="Pkinase"/>
    <property type="match status" value="1"/>
</dbReference>
<accession>A0A8D0FFR8</accession>
<dbReference type="GO" id="GO:0045944">
    <property type="term" value="P:positive regulation of transcription by RNA polymerase II"/>
    <property type="evidence" value="ECO:0007669"/>
    <property type="project" value="TreeGrafter"/>
</dbReference>
<feature type="domain" description="Protein kinase" evidence="12">
    <location>
        <begin position="1"/>
        <end position="390"/>
    </location>
</feature>
<dbReference type="Proteomes" id="UP000694551">
    <property type="component" value="Unplaced"/>
</dbReference>
<keyword evidence="8" id="KW-0418">Kinase</keyword>
<evidence type="ECO:0000256" key="1">
    <source>
        <dbReference type="ARBA" id="ARBA00004123"/>
    </source>
</evidence>
<evidence type="ECO:0000256" key="2">
    <source>
        <dbReference type="ARBA" id="ARBA00004496"/>
    </source>
</evidence>
<dbReference type="SMART" id="SM00220">
    <property type="entry name" value="S_TKc"/>
    <property type="match status" value="1"/>
</dbReference>
<dbReference type="PANTHER" id="PTHR22969:SF7">
    <property type="entry name" value="INHIBITOR OF NUCLEAR FACTOR KAPPA-B KINASE SUBUNIT BETA"/>
    <property type="match status" value="1"/>
</dbReference>
<keyword evidence="3" id="KW-0963">Cytoplasm</keyword>
<evidence type="ECO:0000256" key="9">
    <source>
        <dbReference type="ARBA" id="ARBA00022840"/>
    </source>
</evidence>
<keyword evidence="6" id="KW-0808">Transferase</keyword>
<evidence type="ECO:0000256" key="3">
    <source>
        <dbReference type="ARBA" id="ARBA00022490"/>
    </source>
</evidence>
<dbReference type="FunFam" id="1.20.1270.250:FF:000002">
    <property type="entry name" value="Putative inhibitor of nuclear factor kappa-B kinase subunit beta"/>
    <property type="match status" value="1"/>
</dbReference>
<sequence length="682" mass="77997">MKERLGTGGFGNVIRWHNKETGEQVAIKQCRQELSPRNRDRWALEIQIMKRLNHPNVVAARDVPEGMQKLAPNDLPLLAMEYCQGGDLRKYLNQLENCCGLREEAILILLSDIGKRYQYLQLSELWNPFQLETREHCAAARRAKGKQEPGVSACADNMHVLHAVIVVSLAAGTAEASDHSCPTGSLCNGDELDIVVSEDLCGEVKFSSSLPCPNNLNSVLAGRLEKWLQLMLMWHPRQRGTDPTYGPNGCFKALDDILNLKLLHVLNMVTGTVHTYPVTEEETLQTVKARIHWTCVVFSEVNDTAAADTDLLFLFDNQKVAYEAQVALRPHPESVDCILQDPKKNLHFFQLRKVWGQIWHTIRMLKEDCNRLQQGQRAAMMNLLRYNSTLSKMKNSMASLSQQLKAKLDFFKTSIQIDLEKYKEQIEFGITSEKLLFAWREMEQAVELCGREDDVDQLVKRMMALQTDIVDLQRSPLGRKQGGTLEDLEEQARELYRRLREKPRDQRTSGDSQEIVRLLLQAIQTFEKKVRVIYAQLSKTVVCKQKALELFPRVEKVMNLMNEDEETVVRLQEKRQKELWNLLKIACSKVRGPVTGSPESMNTSRLGSPGQLLLQVPSGTYNLSESVRKSEELLLESQKLCSQLENVMHDTMKDQEQSFMALDWSWLQLQVEETNSPEQTQM</sequence>
<evidence type="ECO:0000313" key="14">
    <source>
        <dbReference type="Proteomes" id="UP000694551"/>
    </source>
</evidence>